<dbReference type="SUPFAM" id="SSF57756">
    <property type="entry name" value="Retrovirus zinc finger-like domains"/>
    <property type="match status" value="1"/>
</dbReference>
<dbReference type="SMART" id="SM00343">
    <property type="entry name" value="ZnF_C2HC"/>
    <property type="match status" value="1"/>
</dbReference>
<dbReference type="Gene3D" id="4.10.60.10">
    <property type="entry name" value="Zinc finger, CCHC-type"/>
    <property type="match status" value="1"/>
</dbReference>
<feature type="region of interest" description="Disordered" evidence="3">
    <location>
        <begin position="436"/>
        <end position="501"/>
    </location>
</feature>
<feature type="domain" description="CCHC-type" evidence="4">
    <location>
        <begin position="510"/>
        <end position="526"/>
    </location>
</feature>
<accession>A0A165WI92</accession>
<evidence type="ECO:0000313" key="6">
    <source>
        <dbReference type="Proteomes" id="UP000076798"/>
    </source>
</evidence>
<gene>
    <name evidence="5" type="ORF">SISSUDRAFT_1067995</name>
</gene>
<keyword evidence="2" id="KW-0479">Metal-binding</keyword>
<dbReference type="Proteomes" id="UP000076798">
    <property type="component" value="Unassembled WGS sequence"/>
</dbReference>
<evidence type="ECO:0000259" key="4">
    <source>
        <dbReference type="PROSITE" id="PS50158"/>
    </source>
</evidence>
<keyword evidence="6" id="KW-1185">Reference proteome</keyword>
<keyword evidence="1" id="KW-0507">mRNA processing</keyword>
<feature type="region of interest" description="Disordered" evidence="3">
    <location>
        <begin position="74"/>
        <end position="130"/>
    </location>
</feature>
<evidence type="ECO:0000256" key="3">
    <source>
        <dbReference type="SAM" id="MobiDB-lite"/>
    </source>
</evidence>
<proteinExistence type="predicted"/>
<dbReference type="GO" id="GO:0008270">
    <property type="term" value="F:zinc ion binding"/>
    <property type="evidence" value="ECO:0007669"/>
    <property type="project" value="UniProtKB-KW"/>
</dbReference>
<dbReference type="EMBL" id="KV428763">
    <property type="protein sequence ID" value="KZT31182.1"/>
    <property type="molecule type" value="Genomic_DNA"/>
</dbReference>
<dbReference type="PROSITE" id="PS50158">
    <property type="entry name" value="ZF_CCHC"/>
    <property type="match status" value="1"/>
</dbReference>
<name>A0A165WI92_9AGAM</name>
<protein>
    <recommendedName>
        <fullName evidence="4">CCHC-type domain-containing protein</fullName>
    </recommendedName>
</protein>
<dbReference type="AlphaFoldDB" id="A0A165WI92"/>
<keyword evidence="2" id="KW-0862">Zinc</keyword>
<evidence type="ECO:0000256" key="1">
    <source>
        <dbReference type="ARBA" id="ARBA00022664"/>
    </source>
</evidence>
<dbReference type="InterPro" id="IPR036875">
    <property type="entry name" value="Znf_CCHC_sf"/>
</dbReference>
<dbReference type="GO" id="GO:0003676">
    <property type="term" value="F:nucleic acid binding"/>
    <property type="evidence" value="ECO:0007669"/>
    <property type="project" value="InterPro"/>
</dbReference>
<organism evidence="5 6">
    <name type="scientific">Sistotremastrum suecicum HHB10207 ss-3</name>
    <dbReference type="NCBI Taxonomy" id="1314776"/>
    <lineage>
        <taxon>Eukaryota</taxon>
        <taxon>Fungi</taxon>
        <taxon>Dikarya</taxon>
        <taxon>Basidiomycota</taxon>
        <taxon>Agaricomycotina</taxon>
        <taxon>Agaricomycetes</taxon>
        <taxon>Sistotremastrales</taxon>
        <taxon>Sistotremastraceae</taxon>
        <taxon>Sistotremastrum</taxon>
    </lineage>
</organism>
<dbReference type="Pfam" id="PF00098">
    <property type="entry name" value="zf-CCHC"/>
    <property type="match status" value="1"/>
</dbReference>
<sequence length="779" mass="87929">MSPPVPPLRHSVVFMSLSPTLSQVVGFLQYASPDNSGLTETAWLNGFTEAFGNMDERTREAIYQRMAQVEALERSAQEKLTAPSVSTSSTRDSMRARVEDDNDDDDDDLYVRDEPRPRESTPKNHSNNIVIPDVPVQVRNVQTVAPTSSSNAPALWTSTMFANRAAGNGWNNGVPPQFQPKVSIPIPLPKPSAMIPPGQVLGSTANAPVLRTASQVPQVVTNNIVSSNPVTALTAATALIPKNESVSATPETELRVGKLMKDNSVPKPDKYDGEVDWNTFRAFTHSLVVYFSLSGLPTQYHVYYLGYFLTKRARKFYNDYIHGDEARYTLETALTKIFDLCFPPDFRSQQRIKFEHASMGMRWTVLQFARELQSLAILLPDITERQLALRFFAGCHSYIQDKLSDAGYNPETHNIQELLSPAENFERTAALVKRRTPYQSTRFTSSSKSYHKPSATPQPRPTTDPKPAERPEYKKNDNAKRTDRSQSYQANRDRPKLSAEKKASLAAEGRCFTCEQTGHLSKDCPKRTMAKPTRLTSNSIHLAAIQKAADNILHMNAMHFGIEEADDEEDPSPSSFHVEWMEQLNGSRFGSHLDANGEPCDECELRFHVEITPAEVIIFDSVTLETWKLNHDDVSEDDFNIVHFVMNQKRYTPYGPIRCEYNPAPWGISDSRIISRAKAQLTAQVESLRPDYDGDNEDYQWLFTSTAKDTWLLQDRGGRDNAENTLLAEWEISREMLMDDDFDIGEYILLTPPMTRLPDYERLNLVDILLEAALQRLVM</sequence>
<feature type="compositionally biased region" description="Polar residues" evidence="3">
    <location>
        <begin position="437"/>
        <end position="448"/>
    </location>
</feature>
<keyword evidence="2" id="KW-0863">Zinc-finger</keyword>
<evidence type="ECO:0000256" key="2">
    <source>
        <dbReference type="PROSITE-ProRule" id="PRU00047"/>
    </source>
</evidence>
<feature type="compositionally biased region" description="Basic and acidic residues" evidence="3">
    <location>
        <begin position="466"/>
        <end position="484"/>
    </location>
</feature>
<dbReference type="OrthoDB" id="3267748at2759"/>
<feature type="compositionally biased region" description="Basic and acidic residues" evidence="3">
    <location>
        <begin position="491"/>
        <end position="501"/>
    </location>
</feature>
<reference evidence="5 6" key="1">
    <citation type="journal article" date="2016" name="Mol. Biol. Evol.">
        <title>Comparative Genomics of Early-Diverging Mushroom-Forming Fungi Provides Insights into the Origins of Lignocellulose Decay Capabilities.</title>
        <authorList>
            <person name="Nagy L.G."/>
            <person name="Riley R."/>
            <person name="Tritt A."/>
            <person name="Adam C."/>
            <person name="Daum C."/>
            <person name="Floudas D."/>
            <person name="Sun H."/>
            <person name="Yadav J.S."/>
            <person name="Pangilinan J."/>
            <person name="Larsson K.H."/>
            <person name="Matsuura K."/>
            <person name="Barry K."/>
            <person name="Labutti K."/>
            <person name="Kuo R."/>
            <person name="Ohm R.A."/>
            <person name="Bhattacharya S.S."/>
            <person name="Shirouzu T."/>
            <person name="Yoshinaga Y."/>
            <person name="Martin F.M."/>
            <person name="Grigoriev I.V."/>
            <person name="Hibbett D.S."/>
        </authorList>
    </citation>
    <scope>NUCLEOTIDE SEQUENCE [LARGE SCALE GENOMIC DNA]</scope>
    <source>
        <strain evidence="5 6">HHB10207 ss-3</strain>
    </source>
</reference>
<dbReference type="InterPro" id="IPR001878">
    <property type="entry name" value="Znf_CCHC"/>
</dbReference>
<feature type="compositionally biased region" description="Basic and acidic residues" evidence="3">
    <location>
        <begin position="109"/>
        <end position="122"/>
    </location>
</feature>
<dbReference type="GO" id="GO:0006397">
    <property type="term" value="P:mRNA processing"/>
    <property type="evidence" value="ECO:0007669"/>
    <property type="project" value="UniProtKB-KW"/>
</dbReference>
<dbReference type="STRING" id="1314776.A0A165WI92"/>
<evidence type="ECO:0000313" key="5">
    <source>
        <dbReference type="EMBL" id="KZT31182.1"/>
    </source>
</evidence>